<dbReference type="EMBL" id="JABSTR010000007">
    <property type="protein sequence ID" value="KAH9375766.1"/>
    <property type="molecule type" value="Genomic_DNA"/>
</dbReference>
<dbReference type="AlphaFoldDB" id="A0A9J6GBL1"/>
<dbReference type="Proteomes" id="UP000821853">
    <property type="component" value="Chromosome 5"/>
</dbReference>
<evidence type="ECO:0000313" key="1">
    <source>
        <dbReference type="EMBL" id="KAH9375766.1"/>
    </source>
</evidence>
<proteinExistence type="predicted"/>
<accession>A0A9J6GBL1</accession>
<organism evidence="1 2">
    <name type="scientific">Haemaphysalis longicornis</name>
    <name type="common">Bush tick</name>
    <dbReference type="NCBI Taxonomy" id="44386"/>
    <lineage>
        <taxon>Eukaryota</taxon>
        <taxon>Metazoa</taxon>
        <taxon>Ecdysozoa</taxon>
        <taxon>Arthropoda</taxon>
        <taxon>Chelicerata</taxon>
        <taxon>Arachnida</taxon>
        <taxon>Acari</taxon>
        <taxon>Parasitiformes</taxon>
        <taxon>Ixodida</taxon>
        <taxon>Ixodoidea</taxon>
        <taxon>Ixodidae</taxon>
        <taxon>Haemaphysalinae</taxon>
        <taxon>Haemaphysalis</taxon>
    </lineage>
</organism>
<protein>
    <submittedName>
        <fullName evidence="1">Uncharacterized protein</fullName>
    </submittedName>
</protein>
<name>A0A9J6GBL1_HAELO</name>
<evidence type="ECO:0000313" key="2">
    <source>
        <dbReference type="Proteomes" id="UP000821853"/>
    </source>
</evidence>
<reference evidence="1 2" key="1">
    <citation type="journal article" date="2020" name="Cell">
        <title>Large-Scale Comparative Analyses of Tick Genomes Elucidate Their Genetic Diversity and Vector Capacities.</title>
        <authorList>
            <consortium name="Tick Genome and Microbiome Consortium (TIGMIC)"/>
            <person name="Jia N."/>
            <person name="Wang J."/>
            <person name="Shi W."/>
            <person name="Du L."/>
            <person name="Sun Y."/>
            <person name="Zhan W."/>
            <person name="Jiang J.F."/>
            <person name="Wang Q."/>
            <person name="Zhang B."/>
            <person name="Ji P."/>
            <person name="Bell-Sakyi L."/>
            <person name="Cui X.M."/>
            <person name="Yuan T.T."/>
            <person name="Jiang B.G."/>
            <person name="Yang W.F."/>
            <person name="Lam T.T."/>
            <person name="Chang Q.C."/>
            <person name="Ding S.J."/>
            <person name="Wang X.J."/>
            <person name="Zhu J.G."/>
            <person name="Ruan X.D."/>
            <person name="Zhao L."/>
            <person name="Wei J.T."/>
            <person name="Ye R.Z."/>
            <person name="Que T.C."/>
            <person name="Du C.H."/>
            <person name="Zhou Y.H."/>
            <person name="Cheng J.X."/>
            <person name="Dai P.F."/>
            <person name="Guo W.B."/>
            <person name="Han X.H."/>
            <person name="Huang E.J."/>
            <person name="Li L.F."/>
            <person name="Wei W."/>
            <person name="Gao Y.C."/>
            <person name="Liu J.Z."/>
            <person name="Shao H.Z."/>
            <person name="Wang X."/>
            <person name="Wang C.C."/>
            <person name="Yang T.C."/>
            <person name="Huo Q.B."/>
            <person name="Li W."/>
            <person name="Chen H.Y."/>
            <person name="Chen S.E."/>
            <person name="Zhou L.G."/>
            <person name="Ni X.B."/>
            <person name="Tian J.H."/>
            <person name="Sheng Y."/>
            <person name="Liu T."/>
            <person name="Pan Y.S."/>
            <person name="Xia L.Y."/>
            <person name="Li J."/>
            <person name="Zhao F."/>
            <person name="Cao W.C."/>
        </authorList>
    </citation>
    <scope>NUCLEOTIDE SEQUENCE [LARGE SCALE GENOMIC DNA]</scope>
    <source>
        <strain evidence="1">HaeL-2018</strain>
    </source>
</reference>
<comment type="caution">
    <text evidence="1">The sequence shown here is derived from an EMBL/GenBank/DDBJ whole genome shotgun (WGS) entry which is preliminary data.</text>
</comment>
<sequence>MWTGEVGLTSLMKECLRVGRKELCEKINCLLIVDEIAITQKVIYDQKVDKHFALLTWAPGERQAQQLKWQTGCGALFYGDFQADICHTRWLFLHAMPEEHQAVFV</sequence>
<keyword evidence="2" id="KW-1185">Reference proteome</keyword>
<gene>
    <name evidence="1" type="ORF">HPB48_023019</name>
</gene>
<dbReference type="VEuPathDB" id="VectorBase:HLOH_051104"/>